<evidence type="ECO:0000313" key="3">
    <source>
        <dbReference type="Proteomes" id="UP001443914"/>
    </source>
</evidence>
<dbReference type="Pfam" id="PF22936">
    <property type="entry name" value="Pol_BBD"/>
    <property type="match status" value="1"/>
</dbReference>
<dbReference type="PANTHER" id="PTHR34222:SF99">
    <property type="entry name" value="PROTEIN, PUTATIVE-RELATED"/>
    <property type="match status" value="1"/>
</dbReference>
<proteinExistence type="predicted"/>
<name>A0AAW1GK89_SAPOF</name>
<dbReference type="EMBL" id="JBDFQZ010000014">
    <property type="protein sequence ID" value="KAK9664835.1"/>
    <property type="molecule type" value="Genomic_DNA"/>
</dbReference>
<feature type="domain" description="Retrovirus-related Pol polyprotein from transposon TNT 1-94-like beta-barrel" evidence="1">
    <location>
        <begin position="349"/>
        <end position="423"/>
    </location>
</feature>
<accession>A0AAW1GK89</accession>
<gene>
    <name evidence="2" type="ORF">RND81_14G072200</name>
</gene>
<dbReference type="Proteomes" id="UP001443914">
    <property type="component" value="Unassembled WGS sequence"/>
</dbReference>
<comment type="caution">
    <text evidence="2">The sequence shown here is derived from an EMBL/GenBank/DDBJ whole genome shotgun (WGS) entry which is preliminary data.</text>
</comment>
<evidence type="ECO:0000259" key="1">
    <source>
        <dbReference type="Pfam" id="PF22936"/>
    </source>
</evidence>
<reference evidence="2" key="1">
    <citation type="submission" date="2024-03" db="EMBL/GenBank/DDBJ databases">
        <title>WGS assembly of Saponaria officinalis var. Norfolk2.</title>
        <authorList>
            <person name="Jenkins J."/>
            <person name="Shu S."/>
            <person name="Grimwood J."/>
            <person name="Barry K."/>
            <person name="Goodstein D."/>
            <person name="Schmutz J."/>
            <person name="Leebens-Mack J."/>
            <person name="Osbourn A."/>
        </authorList>
    </citation>
    <scope>NUCLEOTIDE SEQUENCE [LARGE SCALE GENOMIC DNA]</scope>
    <source>
        <strain evidence="2">JIC</strain>
    </source>
</reference>
<evidence type="ECO:0000313" key="2">
    <source>
        <dbReference type="EMBL" id="KAK9664835.1"/>
    </source>
</evidence>
<organism evidence="2 3">
    <name type="scientific">Saponaria officinalis</name>
    <name type="common">Common soapwort</name>
    <name type="synonym">Lychnis saponaria</name>
    <dbReference type="NCBI Taxonomy" id="3572"/>
    <lineage>
        <taxon>Eukaryota</taxon>
        <taxon>Viridiplantae</taxon>
        <taxon>Streptophyta</taxon>
        <taxon>Embryophyta</taxon>
        <taxon>Tracheophyta</taxon>
        <taxon>Spermatophyta</taxon>
        <taxon>Magnoliopsida</taxon>
        <taxon>eudicotyledons</taxon>
        <taxon>Gunneridae</taxon>
        <taxon>Pentapetalae</taxon>
        <taxon>Caryophyllales</taxon>
        <taxon>Caryophyllaceae</taxon>
        <taxon>Caryophylleae</taxon>
        <taxon>Saponaria</taxon>
    </lineage>
</organism>
<sequence length="517" mass="58206">MVMKWILNSIDKHIRDTLQYVSNSKELWNEIIDRYGQPNSLEIYQLKKELASMTQENLSLVDYYGKLKRSWEHIDTLDPAPLCTCGVLDACTCHLLKRILDRETNAKLIQFLMGLSDSYEHIKTHVLLSMEPLPPLNKALGLLHKIEKRKQIHDAADVLSVDTSAYHNFRSKGSAGIHKKVKFDPSLIQTEVKECSYCHHLGHTKNECFKLRECSFCGRKRHARNKCFKLNPSLSNRFTNTSNKSGFRDKTVPTASRKSAYTADVHPPDTSAPFYASDPLSDDTHVCTDQSSVAAYDTQFFNGLVSTVVSQVMPAISDKSSPMSSVNFAGTLSSFPAFSAIQHFHMCNWIIDTGASDHMTSNIHSLHNIYSLHHPLLVGFPDGSIKHVYQCGDFYLTPSITLRKVLVVPDFQQYLLSVGKLIKDFKLLVVFTETCCSFQDHSSRATLATGYKVAGLYWIKTSFSLSAHDSVSFSNKCHVSSSSIDVIHARLGHGFKDKLRHVPGTNLHGITNFFFFL</sequence>
<dbReference type="InterPro" id="IPR054722">
    <property type="entry name" value="PolX-like_BBD"/>
</dbReference>
<keyword evidence="3" id="KW-1185">Reference proteome</keyword>
<dbReference type="AlphaFoldDB" id="A0AAW1GK89"/>
<protein>
    <recommendedName>
        <fullName evidence="1">Retrovirus-related Pol polyprotein from transposon TNT 1-94-like beta-barrel domain-containing protein</fullName>
    </recommendedName>
</protein>
<dbReference type="PANTHER" id="PTHR34222">
    <property type="entry name" value="GAG_PRE-INTEGRS DOMAIN-CONTAINING PROTEIN"/>
    <property type="match status" value="1"/>
</dbReference>